<dbReference type="EMBL" id="BTSY01000003">
    <property type="protein sequence ID" value="GMT20485.1"/>
    <property type="molecule type" value="Genomic_DNA"/>
</dbReference>
<dbReference type="Proteomes" id="UP001432322">
    <property type="component" value="Unassembled WGS sequence"/>
</dbReference>
<keyword evidence="1" id="KW-0175">Coiled coil</keyword>
<feature type="coiled-coil region" evidence="1">
    <location>
        <begin position="70"/>
        <end position="104"/>
    </location>
</feature>
<organism evidence="2 3">
    <name type="scientific">Pristionchus fissidentatus</name>
    <dbReference type="NCBI Taxonomy" id="1538716"/>
    <lineage>
        <taxon>Eukaryota</taxon>
        <taxon>Metazoa</taxon>
        <taxon>Ecdysozoa</taxon>
        <taxon>Nematoda</taxon>
        <taxon>Chromadorea</taxon>
        <taxon>Rhabditida</taxon>
        <taxon>Rhabditina</taxon>
        <taxon>Diplogasteromorpha</taxon>
        <taxon>Diplogasteroidea</taxon>
        <taxon>Neodiplogasteridae</taxon>
        <taxon>Pristionchus</taxon>
    </lineage>
</organism>
<evidence type="ECO:0000256" key="1">
    <source>
        <dbReference type="SAM" id="Coils"/>
    </source>
</evidence>
<protein>
    <submittedName>
        <fullName evidence="2">Uncharacterized protein</fullName>
    </submittedName>
</protein>
<feature type="non-terminal residue" evidence="2">
    <location>
        <position position="1"/>
    </location>
</feature>
<name>A0AAV5VP87_9BILA</name>
<comment type="caution">
    <text evidence="2">The sequence shown here is derived from an EMBL/GenBank/DDBJ whole genome shotgun (WGS) entry which is preliminary data.</text>
</comment>
<reference evidence="2" key="1">
    <citation type="submission" date="2023-10" db="EMBL/GenBank/DDBJ databases">
        <title>Genome assembly of Pristionchus species.</title>
        <authorList>
            <person name="Yoshida K."/>
            <person name="Sommer R.J."/>
        </authorList>
    </citation>
    <scope>NUCLEOTIDE SEQUENCE</scope>
    <source>
        <strain evidence="2">RS5133</strain>
    </source>
</reference>
<keyword evidence="3" id="KW-1185">Reference proteome</keyword>
<accession>A0AAV5VP87</accession>
<proteinExistence type="predicted"/>
<gene>
    <name evidence="2" type="ORF">PFISCL1PPCAC_11782</name>
</gene>
<evidence type="ECO:0000313" key="2">
    <source>
        <dbReference type="EMBL" id="GMT20485.1"/>
    </source>
</evidence>
<evidence type="ECO:0000313" key="3">
    <source>
        <dbReference type="Proteomes" id="UP001432322"/>
    </source>
</evidence>
<sequence>EEALSTIRRPSLGESFKKETSESVLVATTTTAYAPEELQALTMVHAKESSGAMPVVEAVSAPNEQPSPRLEDLERENADLRIQMAELKKKMEEGERKREEEKAVSDRKFKTLLMMV</sequence>
<feature type="non-terminal residue" evidence="2">
    <location>
        <position position="116"/>
    </location>
</feature>
<dbReference type="AlphaFoldDB" id="A0AAV5VP87"/>